<protein>
    <recommendedName>
        <fullName evidence="3">Minor tail protein</fullName>
    </recommendedName>
</protein>
<organism evidence="1 2">
    <name type="scientific">Klebsiella phage 1513</name>
    <dbReference type="NCBI Taxonomy" id="1610829"/>
    <lineage>
        <taxon>Viruses</taxon>
        <taxon>Duplodnaviria</taxon>
        <taxon>Heunggongvirae</taxon>
        <taxon>Uroviricota</taxon>
        <taxon>Caudoviricetes</taxon>
        <taxon>Drexlerviridae</taxon>
        <taxon>Webervirus</taxon>
        <taxon>Webervirus wv1513</taxon>
    </lineage>
</organism>
<accession>A0A0C5AFN5</accession>
<evidence type="ECO:0000313" key="2">
    <source>
        <dbReference type="Proteomes" id="UP000032127"/>
    </source>
</evidence>
<sequence length="114" mass="12289">MDSFKWCTQIQGGAAKVAVSNNIRSIIFGNGYIQTASSGINTKRRTVSIVYGGSDWEAVYNFCLEHVTKPFVWKAPDGRMGVFVVTADSVNLAPQGGGVFEVTAEFAERFTSAG</sequence>
<dbReference type="Proteomes" id="UP000032127">
    <property type="component" value="Segment"/>
</dbReference>
<dbReference type="InterPro" id="IPR010265">
    <property type="entry name" value="Phage_lambda_TipM"/>
</dbReference>
<reference evidence="1 2" key="1">
    <citation type="submission" date="2015-01" db="EMBL/GenBank/DDBJ databases">
        <title>Evaluation of the efficacy of a bacteriophage in the treatment of pneumonia induced by multidrug resistance Klebsiella pneumoniae in mice.</title>
        <authorList>
            <person name="Cao F."/>
            <person name="Wang X."/>
            <person name="Li Z."/>
            <person name="Wang L."/>
            <person name="Xu Y."/>
        </authorList>
    </citation>
    <scope>NUCLEOTIDE SEQUENCE [LARGE SCALE GENOMIC DNA]</scope>
</reference>
<evidence type="ECO:0008006" key="3">
    <source>
        <dbReference type="Google" id="ProtNLM"/>
    </source>
</evidence>
<evidence type="ECO:0000313" key="1">
    <source>
        <dbReference type="EMBL" id="AJK28144.1"/>
    </source>
</evidence>
<keyword evidence="2" id="KW-1185">Reference proteome</keyword>
<dbReference type="OrthoDB" id="15278at10239"/>
<dbReference type="KEGG" id="vg:26624950"/>
<dbReference type="GeneID" id="26624950"/>
<gene>
    <name evidence="1" type="ORF">PK_004</name>
</gene>
<dbReference type="Pfam" id="PF05939">
    <property type="entry name" value="Phage_min_tail"/>
    <property type="match status" value="1"/>
</dbReference>
<dbReference type="EMBL" id="KP658157">
    <property type="protein sequence ID" value="AJK28144.1"/>
    <property type="molecule type" value="Genomic_DNA"/>
</dbReference>
<dbReference type="RefSeq" id="YP_009197811.1">
    <property type="nucleotide sequence ID" value="NC_028786.1"/>
</dbReference>
<name>A0A0C5AFN5_9CAUD</name>
<proteinExistence type="predicted"/>